<sequence>MSGQWTRLIFHTALWLTCGSRSISAATTQSVGLKHYNISQPIDNSTAFVRLDCDETEAGTLTLNISDLRSRNDDSVRVYLNVNRTSCRGTNRLYLNIRLLKLQQEYSLLFYDTADPTPSTKPIRIVTRTSITALDDDNSPLNTGTPLLVQLLTPSDNVLVELKHERDKEAIERGTLVIDYTIIRQEAHQIGTATYLQCDSLKGYIRREYICETGSRVSCPAQYISTRHSENVNLTFRRADRPKLCDEDLTAEWTVGNIATVVAVVVLVLILLGLVCLYYYCKKRQTKRPEGEGSVSYGTISESLEKISRTHPGSRPRTMPRTAGGINFRHGSWTQSPFNGPPPKSL</sequence>
<accession>A0A1W0X219</accession>
<reference evidence="5" key="1">
    <citation type="submission" date="2017-01" db="EMBL/GenBank/DDBJ databases">
        <title>Comparative genomics of anhydrobiosis in the tardigrade Hypsibius dujardini.</title>
        <authorList>
            <person name="Yoshida Y."/>
            <person name="Koutsovoulos G."/>
            <person name="Laetsch D."/>
            <person name="Stevens L."/>
            <person name="Kumar S."/>
            <person name="Horikawa D."/>
            <person name="Ishino K."/>
            <person name="Komine S."/>
            <person name="Tomita M."/>
            <person name="Blaxter M."/>
            <person name="Arakawa K."/>
        </authorList>
    </citation>
    <scope>NUCLEOTIDE SEQUENCE [LARGE SCALE GENOMIC DNA]</scope>
    <source>
        <strain evidence="5">Z151</strain>
    </source>
</reference>
<comment type="caution">
    <text evidence="4">The sequence shown here is derived from an EMBL/GenBank/DDBJ whole genome shotgun (WGS) entry which is preliminary data.</text>
</comment>
<dbReference type="EMBL" id="MTYJ01000022">
    <property type="protein sequence ID" value="OQV21529.1"/>
    <property type="molecule type" value="Genomic_DNA"/>
</dbReference>
<keyword evidence="2" id="KW-0812">Transmembrane</keyword>
<gene>
    <name evidence="4" type="ORF">BV898_04431</name>
</gene>
<keyword evidence="2" id="KW-0472">Membrane</keyword>
<evidence type="ECO:0000256" key="2">
    <source>
        <dbReference type="SAM" id="Phobius"/>
    </source>
</evidence>
<proteinExistence type="predicted"/>
<dbReference type="AlphaFoldDB" id="A0A1W0X219"/>
<keyword evidence="3" id="KW-0732">Signal</keyword>
<keyword evidence="5" id="KW-1185">Reference proteome</keyword>
<feature type="transmembrane region" description="Helical" evidence="2">
    <location>
        <begin position="258"/>
        <end position="280"/>
    </location>
</feature>
<feature type="signal peptide" evidence="3">
    <location>
        <begin position="1"/>
        <end position="25"/>
    </location>
</feature>
<name>A0A1W0X219_HYPEX</name>
<organism evidence="4 5">
    <name type="scientific">Hypsibius exemplaris</name>
    <name type="common">Freshwater tardigrade</name>
    <dbReference type="NCBI Taxonomy" id="2072580"/>
    <lineage>
        <taxon>Eukaryota</taxon>
        <taxon>Metazoa</taxon>
        <taxon>Ecdysozoa</taxon>
        <taxon>Tardigrada</taxon>
        <taxon>Eutardigrada</taxon>
        <taxon>Parachela</taxon>
        <taxon>Hypsibioidea</taxon>
        <taxon>Hypsibiidae</taxon>
        <taxon>Hypsibius</taxon>
    </lineage>
</organism>
<evidence type="ECO:0000256" key="3">
    <source>
        <dbReference type="SAM" id="SignalP"/>
    </source>
</evidence>
<evidence type="ECO:0000256" key="1">
    <source>
        <dbReference type="SAM" id="MobiDB-lite"/>
    </source>
</evidence>
<feature type="chain" id="PRO_5012484063" evidence="3">
    <location>
        <begin position="26"/>
        <end position="346"/>
    </location>
</feature>
<protein>
    <submittedName>
        <fullName evidence="4">Uncharacterized protein</fullName>
    </submittedName>
</protein>
<dbReference type="Proteomes" id="UP000192578">
    <property type="component" value="Unassembled WGS sequence"/>
</dbReference>
<evidence type="ECO:0000313" key="5">
    <source>
        <dbReference type="Proteomes" id="UP000192578"/>
    </source>
</evidence>
<evidence type="ECO:0000313" key="4">
    <source>
        <dbReference type="EMBL" id="OQV21529.1"/>
    </source>
</evidence>
<keyword evidence="2" id="KW-1133">Transmembrane helix</keyword>
<feature type="region of interest" description="Disordered" evidence="1">
    <location>
        <begin position="306"/>
        <end position="346"/>
    </location>
</feature>